<protein>
    <submittedName>
        <fullName evidence="2">Uncharacterized protein</fullName>
    </submittedName>
</protein>
<organism evidence="2 3">
    <name type="scientific">Ceratodon purpureus</name>
    <name type="common">Fire moss</name>
    <name type="synonym">Dicranum purpureum</name>
    <dbReference type="NCBI Taxonomy" id="3225"/>
    <lineage>
        <taxon>Eukaryota</taxon>
        <taxon>Viridiplantae</taxon>
        <taxon>Streptophyta</taxon>
        <taxon>Embryophyta</taxon>
        <taxon>Bryophyta</taxon>
        <taxon>Bryophytina</taxon>
        <taxon>Bryopsida</taxon>
        <taxon>Dicranidae</taxon>
        <taxon>Pseudoditrichales</taxon>
        <taxon>Ditrichaceae</taxon>
        <taxon>Ceratodon</taxon>
    </lineage>
</organism>
<sequence>MCCHWSRDDLTIKCDFTLYPDLQVSEAPFQEEVRPMGETGHSGTRRRKRYSSCVLRNDESSANASPVLSGSDVDSELSAEGSLYNSMKRIYQKYCEEAEAKSDMKLVKLTWDEYFTQQSIDDDEFNPEDTLESILSEIEDSPWPKEIKESMFRQMAHRFRR</sequence>
<dbReference type="EMBL" id="CM026426">
    <property type="protein sequence ID" value="KAG0575009.1"/>
    <property type="molecule type" value="Genomic_DNA"/>
</dbReference>
<proteinExistence type="predicted"/>
<gene>
    <name evidence="2" type="ORF">KC19_VG310600</name>
</gene>
<reference evidence="2" key="1">
    <citation type="submission" date="2020-06" db="EMBL/GenBank/DDBJ databases">
        <title>WGS assembly of Ceratodon purpureus strain R40.</title>
        <authorList>
            <person name="Carey S.B."/>
            <person name="Jenkins J."/>
            <person name="Shu S."/>
            <person name="Lovell J.T."/>
            <person name="Sreedasyam A."/>
            <person name="Maumus F."/>
            <person name="Tiley G.P."/>
            <person name="Fernandez-Pozo N."/>
            <person name="Barry K."/>
            <person name="Chen C."/>
            <person name="Wang M."/>
            <person name="Lipzen A."/>
            <person name="Daum C."/>
            <person name="Saski C.A."/>
            <person name="Payton A.C."/>
            <person name="Mcbreen J.C."/>
            <person name="Conrad R.E."/>
            <person name="Kollar L.M."/>
            <person name="Olsson S."/>
            <person name="Huttunen S."/>
            <person name="Landis J.B."/>
            <person name="Wickett N.J."/>
            <person name="Johnson M.G."/>
            <person name="Rensing S.A."/>
            <person name="Grimwood J."/>
            <person name="Schmutz J."/>
            <person name="Mcdaniel S.F."/>
        </authorList>
    </citation>
    <scope>NUCLEOTIDE SEQUENCE</scope>
    <source>
        <strain evidence="2">R40</strain>
    </source>
</reference>
<keyword evidence="3" id="KW-1185">Reference proteome</keyword>
<name>A0A8T0HWB8_CERPU</name>
<comment type="caution">
    <text evidence="2">The sequence shown here is derived from an EMBL/GenBank/DDBJ whole genome shotgun (WGS) entry which is preliminary data.</text>
</comment>
<evidence type="ECO:0000256" key="1">
    <source>
        <dbReference type="SAM" id="MobiDB-lite"/>
    </source>
</evidence>
<feature type="region of interest" description="Disordered" evidence="1">
    <location>
        <begin position="57"/>
        <end position="78"/>
    </location>
</feature>
<dbReference type="Proteomes" id="UP000822688">
    <property type="component" value="Chromosome V"/>
</dbReference>
<evidence type="ECO:0000313" key="2">
    <source>
        <dbReference type="EMBL" id="KAG0575009.1"/>
    </source>
</evidence>
<evidence type="ECO:0000313" key="3">
    <source>
        <dbReference type="Proteomes" id="UP000822688"/>
    </source>
</evidence>
<dbReference type="AlphaFoldDB" id="A0A8T0HWB8"/>
<accession>A0A8T0HWB8</accession>